<dbReference type="EMBL" id="CP001737">
    <property type="protein sequence ID" value="ACV78139.1"/>
    <property type="molecule type" value="Genomic_DNA"/>
</dbReference>
<dbReference type="eggNOG" id="COG3511">
    <property type="taxonomic scope" value="Bacteria"/>
</dbReference>
<keyword evidence="2" id="KW-0843">Virulence</keyword>
<evidence type="ECO:0000256" key="2">
    <source>
        <dbReference type="ARBA" id="ARBA00023026"/>
    </source>
</evidence>
<feature type="chain" id="PRO_5038834874" evidence="3">
    <location>
        <begin position="29"/>
        <end position="546"/>
    </location>
</feature>
<accession>C8XGF6</accession>
<dbReference type="KEGG" id="nml:Namu_1749"/>
<dbReference type="STRING" id="479431.Namu_1749"/>
<keyword evidence="1" id="KW-0378">Hydrolase</keyword>
<dbReference type="HOGENOM" id="CLU_023677_0_0_11"/>
<dbReference type="InParanoid" id="C8XGF6"/>
<evidence type="ECO:0000313" key="4">
    <source>
        <dbReference type="EMBL" id="ACV78139.1"/>
    </source>
</evidence>
<proteinExistence type="predicted"/>
<feature type="signal peptide" evidence="3">
    <location>
        <begin position="1"/>
        <end position="28"/>
    </location>
</feature>
<keyword evidence="3" id="KW-0732">Signal</keyword>
<reference evidence="5" key="1">
    <citation type="submission" date="2009-09" db="EMBL/GenBank/DDBJ databases">
        <title>The complete genome of Nakamurella multipartita DSM 44233.</title>
        <authorList>
            <consortium name="US DOE Joint Genome Institute (JGI-PGF)"/>
            <person name="Lucas S."/>
            <person name="Copeland A."/>
            <person name="Lapidus A."/>
            <person name="Glavina del Rio T."/>
            <person name="Dalin E."/>
            <person name="Tice H."/>
            <person name="Bruce D."/>
            <person name="Goodwin L."/>
            <person name="Pitluck S."/>
            <person name="Kyrpides N."/>
            <person name="Mavromatis K."/>
            <person name="Ivanova N."/>
            <person name="Ovchinnikova G."/>
            <person name="Sims D."/>
            <person name="Meincke L."/>
            <person name="Brettin T."/>
            <person name="Detter J.C."/>
            <person name="Han C."/>
            <person name="Larimer F."/>
            <person name="Land M."/>
            <person name="Hauser L."/>
            <person name="Markowitz V."/>
            <person name="Cheng J.-F."/>
            <person name="Hugenholtz P."/>
            <person name="Woyke T."/>
            <person name="Wu D."/>
            <person name="Klenk H.-P."/>
            <person name="Eisen J.A."/>
        </authorList>
    </citation>
    <scope>NUCLEOTIDE SEQUENCE [LARGE SCALE GENOMIC DNA]</scope>
    <source>
        <strain evidence="5">ATCC 700099 / DSM 44233 / CIP 104796 / JCM 9543 / NBRC 105858 / Y-104</strain>
    </source>
</reference>
<evidence type="ECO:0000313" key="5">
    <source>
        <dbReference type="Proteomes" id="UP000002218"/>
    </source>
</evidence>
<dbReference type="SUPFAM" id="SSF53649">
    <property type="entry name" value="Alkaline phosphatase-like"/>
    <property type="match status" value="1"/>
</dbReference>
<dbReference type="Pfam" id="PF04185">
    <property type="entry name" value="Phosphoesterase"/>
    <property type="match status" value="1"/>
</dbReference>
<protein>
    <submittedName>
        <fullName evidence="4">Phosphoesterase</fullName>
    </submittedName>
</protein>
<organism evidence="4 5">
    <name type="scientific">Nakamurella multipartita (strain ATCC 700099 / DSM 44233 / CIP 104796 / JCM 9543 / NBRC 105858 / Y-104)</name>
    <name type="common">Microsphaera multipartita</name>
    <dbReference type="NCBI Taxonomy" id="479431"/>
    <lineage>
        <taxon>Bacteria</taxon>
        <taxon>Bacillati</taxon>
        <taxon>Actinomycetota</taxon>
        <taxon>Actinomycetes</taxon>
        <taxon>Nakamurellales</taxon>
        <taxon>Nakamurellaceae</taxon>
        <taxon>Nakamurella</taxon>
    </lineage>
</organism>
<dbReference type="Gene3D" id="3.40.720.10">
    <property type="entry name" value="Alkaline Phosphatase, subunit A"/>
    <property type="match status" value="2"/>
</dbReference>
<dbReference type="AlphaFoldDB" id="C8XGF6"/>
<dbReference type="InterPro" id="IPR017850">
    <property type="entry name" value="Alkaline_phosphatase_core_sf"/>
</dbReference>
<dbReference type="GO" id="GO:0042578">
    <property type="term" value="F:phosphoric ester hydrolase activity"/>
    <property type="evidence" value="ECO:0007669"/>
    <property type="project" value="UniProtKB-ARBA"/>
</dbReference>
<dbReference type="Proteomes" id="UP000002218">
    <property type="component" value="Chromosome"/>
</dbReference>
<keyword evidence="5" id="KW-1185">Reference proteome</keyword>
<reference evidence="4 5" key="2">
    <citation type="journal article" date="2010" name="Stand. Genomic Sci.">
        <title>Complete genome sequence of Nakamurella multipartita type strain (Y-104).</title>
        <authorList>
            <person name="Tice H."/>
            <person name="Mayilraj S."/>
            <person name="Sims D."/>
            <person name="Lapidus A."/>
            <person name="Nolan M."/>
            <person name="Lucas S."/>
            <person name="Glavina Del Rio T."/>
            <person name="Copeland A."/>
            <person name="Cheng J.F."/>
            <person name="Meincke L."/>
            <person name="Bruce D."/>
            <person name="Goodwin L."/>
            <person name="Pitluck S."/>
            <person name="Ivanova N."/>
            <person name="Mavromatis K."/>
            <person name="Ovchinnikova G."/>
            <person name="Pati A."/>
            <person name="Chen A."/>
            <person name="Palaniappan K."/>
            <person name="Land M."/>
            <person name="Hauser L."/>
            <person name="Chang Y.J."/>
            <person name="Jeffries C.D."/>
            <person name="Detter J.C."/>
            <person name="Brettin T."/>
            <person name="Rohde M."/>
            <person name="Goker M."/>
            <person name="Bristow J."/>
            <person name="Eisen J.A."/>
            <person name="Markowitz V."/>
            <person name="Hugenholtz P."/>
            <person name="Kyrpides N.C."/>
            <person name="Klenk H.P."/>
            <person name="Chen F."/>
        </authorList>
    </citation>
    <scope>NUCLEOTIDE SEQUENCE [LARGE SCALE GENOMIC DNA]</scope>
    <source>
        <strain evidence="5">ATCC 700099 / DSM 44233 / CIP 104796 / JCM 9543 / NBRC 105858 / Y-104</strain>
    </source>
</reference>
<evidence type="ECO:0000256" key="3">
    <source>
        <dbReference type="SAM" id="SignalP"/>
    </source>
</evidence>
<name>C8XGF6_NAKMY</name>
<evidence type="ECO:0000256" key="1">
    <source>
        <dbReference type="ARBA" id="ARBA00022801"/>
    </source>
</evidence>
<sequence precursor="true">MLRRRKMLLPVLSAGLLLVVVSAAPAAADPSSWSGHGGRAPTINGFKNVVVIYEENHSFDNLYGSWGPVNGEPVTGLADARQVNTTQITQDGDAYGCLLQDDVNLSSPSPVPTTCVDQAHHVPASGFANTHFTIDDFIRPKDKTCPAPGTSAPNGVLKGSDGATRGGCTRDLVHRFYQEQYQLNGGRQNRYVTGSDAVGLTMGVYDTTTLPIYQYLHRRGAPNYVIADHFFQAAFGGSFLNHHYLVAARAPVDTDPTHTGGAANLHSVVDGAGFPNSSYPLYTPTAGASVKDAQLTQACPSALPNLACGDYAVNTMQPTSPPFGGGSKLPLIDDAVYPNIGDRLTEAKISWNWYSGGWSDADAGHPGPLFQYHHQPLNYFAAYAPGQPGRSHLRDETEFIQAARRGQLPTVSFVKHYGAENEHPGYASEPDGSDHLVDLIKAITSGPQARDTLIVVTYDEFGGQWDHVSPPGLGNTDGPSDQFGPGTRIPALLISTGFHRSGVDHHSYDTTSIMATLEHALNLPPVATRDAQVTDLTAAIRTGTRH</sequence>
<gene>
    <name evidence="4" type="ordered locus">Namu_1749</name>
</gene>
<dbReference type="PANTHER" id="PTHR31956">
    <property type="entry name" value="NON-SPECIFIC PHOSPHOLIPASE C4-RELATED"/>
    <property type="match status" value="1"/>
</dbReference>
<dbReference type="PANTHER" id="PTHR31956:SF1">
    <property type="entry name" value="NON-SPECIFIC PHOSPHOLIPASE C1"/>
    <property type="match status" value="1"/>
</dbReference>
<dbReference type="CDD" id="cd16013">
    <property type="entry name" value="AcpA"/>
    <property type="match status" value="1"/>
</dbReference>
<dbReference type="FunCoup" id="C8XGF6">
    <property type="interactions" value="24"/>
</dbReference>
<dbReference type="InterPro" id="IPR007312">
    <property type="entry name" value="Phosphoesterase"/>
</dbReference>